<organism evidence="2 3">
    <name type="scientific">Anaerovibrio lipolyticus DSM 3074</name>
    <dbReference type="NCBI Taxonomy" id="1120997"/>
    <lineage>
        <taxon>Bacteria</taxon>
        <taxon>Bacillati</taxon>
        <taxon>Bacillota</taxon>
        <taxon>Negativicutes</taxon>
        <taxon>Selenomonadales</taxon>
        <taxon>Selenomonadaceae</taxon>
        <taxon>Anaerovibrio</taxon>
    </lineage>
</organism>
<evidence type="ECO:0000313" key="2">
    <source>
        <dbReference type="EMBL" id="SHI61694.1"/>
    </source>
</evidence>
<dbReference type="AlphaFoldDB" id="A0A1M6CLQ1"/>
<dbReference type="EMBL" id="FQYW01000008">
    <property type="protein sequence ID" value="SHI61694.1"/>
    <property type="molecule type" value="Genomic_DNA"/>
</dbReference>
<dbReference type="Proteomes" id="UP000191240">
    <property type="component" value="Unassembled WGS sequence"/>
</dbReference>
<dbReference type="Gene3D" id="2.40.50.230">
    <property type="entry name" value="Gp5 N-terminal domain"/>
    <property type="match status" value="1"/>
</dbReference>
<reference evidence="2 3" key="1">
    <citation type="submission" date="2016-11" db="EMBL/GenBank/DDBJ databases">
        <authorList>
            <person name="Jaros S."/>
            <person name="Januszkiewicz K."/>
            <person name="Wedrychowicz H."/>
        </authorList>
    </citation>
    <scope>NUCLEOTIDE SEQUENCE [LARGE SCALE GENOMIC DNA]</scope>
    <source>
        <strain evidence="2 3">DSM 3074</strain>
    </source>
</reference>
<name>A0A1M6CLQ1_9FIRM</name>
<sequence>MEQSNNEIKSVIKGWIDGKNAQIHTALPGVVVNYNAGSNKAQVRPVGSYKTDDGRSFNFPIIHDVPVVFPMGMGGRAGITFPVVTGDGCLLVFSEDQMDDYLNPGYDSDDKRKHDMRDAICIPGLYAPQKSASGASQSSVNIFIGGTMITVSDGTVAITGANLTVDGSITAVDDVVGRGVSLDEHTHTGVHGETSDAH</sequence>
<protein>
    <recommendedName>
        <fullName evidence="1">Phage protein Gp138 N-terminal domain-containing protein</fullName>
    </recommendedName>
</protein>
<dbReference type="InterPro" id="IPR041599">
    <property type="entry name" value="Gp138_N"/>
</dbReference>
<feature type="domain" description="Phage protein Gp138 N-terminal" evidence="1">
    <location>
        <begin position="27"/>
        <end position="124"/>
    </location>
</feature>
<dbReference type="Pfam" id="PF18352">
    <property type="entry name" value="Gp138_N"/>
    <property type="match status" value="1"/>
</dbReference>
<dbReference type="RefSeq" id="WP_080325637.1">
    <property type="nucleotide sequence ID" value="NZ_FQYW01000008.1"/>
</dbReference>
<dbReference type="InterPro" id="IPR037026">
    <property type="entry name" value="Vgr_OB-fold_dom_sf"/>
</dbReference>
<accession>A0A1M6CLQ1</accession>
<dbReference type="OrthoDB" id="1903830at2"/>
<evidence type="ECO:0000259" key="1">
    <source>
        <dbReference type="Pfam" id="PF18352"/>
    </source>
</evidence>
<proteinExistence type="predicted"/>
<evidence type="ECO:0000313" key="3">
    <source>
        <dbReference type="Proteomes" id="UP000191240"/>
    </source>
</evidence>
<gene>
    <name evidence="2" type="ORF">SAMN02745671_01164</name>
</gene>